<proteinExistence type="predicted"/>
<accession>A0AAN8SVY8</accession>
<dbReference type="AlphaFoldDB" id="A0AAN8SVY8"/>
<name>A0AAN8SVY8_SOLBU</name>
<feature type="compositionally biased region" description="Basic and acidic residues" evidence="1">
    <location>
        <begin position="1"/>
        <end position="19"/>
    </location>
</feature>
<keyword evidence="3" id="KW-1185">Reference proteome</keyword>
<reference evidence="2 3" key="1">
    <citation type="submission" date="2024-02" db="EMBL/GenBank/DDBJ databases">
        <title>de novo genome assembly of Solanum bulbocastanum strain 11H21.</title>
        <authorList>
            <person name="Hosaka A.J."/>
        </authorList>
    </citation>
    <scope>NUCLEOTIDE SEQUENCE [LARGE SCALE GENOMIC DNA]</scope>
    <source>
        <tissue evidence="2">Young leaves</tissue>
    </source>
</reference>
<dbReference type="Proteomes" id="UP001371456">
    <property type="component" value="Unassembled WGS sequence"/>
</dbReference>
<evidence type="ECO:0000256" key="1">
    <source>
        <dbReference type="SAM" id="MobiDB-lite"/>
    </source>
</evidence>
<evidence type="ECO:0000313" key="2">
    <source>
        <dbReference type="EMBL" id="KAK6773956.1"/>
    </source>
</evidence>
<dbReference type="EMBL" id="JBANQN010000012">
    <property type="protein sequence ID" value="KAK6773956.1"/>
    <property type="molecule type" value="Genomic_DNA"/>
</dbReference>
<gene>
    <name evidence="2" type="ORF">RDI58_029195</name>
</gene>
<organism evidence="2 3">
    <name type="scientific">Solanum bulbocastanum</name>
    <name type="common">Wild potato</name>
    <dbReference type="NCBI Taxonomy" id="147425"/>
    <lineage>
        <taxon>Eukaryota</taxon>
        <taxon>Viridiplantae</taxon>
        <taxon>Streptophyta</taxon>
        <taxon>Embryophyta</taxon>
        <taxon>Tracheophyta</taxon>
        <taxon>Spermatophyta</taxon>
        <taxon>Magnoliopsida</taxon>
        <taxon>eudicotyledons</taxon>
        <taxon>Gunneridae</taxon>
        <taxon>Pentapetalae</taxon>
        <taxon>asterids</taxon>
        <taxon>lamiids</taxon>
        <taxon>Solanales</taxon>
        <taxon>Solanaceae</taxon>
        <taxon>Solanoideae</taxon>
        <taxon>Solaneae</taxon>
        <taxon>Solanum</taxon>
    </lineage>
</organism>
<comment type="caution">
    <text evidence="2">The sequence shown here is derived from an EMBL/GenBank/DDBJ whole genome shotgun (WGS) entry which is preliminary data.</text>
</comment>
<evidence type="ECO:0000313" key="3">
    <source>
        <dbReference type="Proteomes" id="UP001371456"/>
    </source>
</evidence>
<sequence>MSSGGDSDKHREHPGDHRQYYPNYCRPISASSSSQALPSRCYEDLSLQAIR</sequence>
<protein>
    <submittedName>
        <fullName evidence="2">Uncharacterized protein</fullName>
    </submittedName>
</protein>
<feature type="region of interest" description="Disordered" evidence="1">
    <location>
        <begin position="1"/>
        <end position="37"/>
    </location>
</feature>